<keyword evidence="16" id="KW-1133">Transmembrane helix</keyword>
<dbReference type="Gene3D" id="2.40.10.120">
    <property type="match status" value="1"/>
</dbReference>
<feature type="transmembrane region" description="Helical" evidence="16">
    <location>
        <begin position="43"/>
        <end position="62"/>
    </location>
</feature>
<dbReference type="EC" id="3.4.21.107" evidence="4"/>
<feature type="domain" description="PDZ" evidence="17">
    <location>
        <begin position="417"/>
        <end position="511"/>
    </location>
</feature>
<dbReference type="SUPFAM" id="SSF50156">
    <property type="entry name" value="PDZ domain-like"/>
    <property type="match status" value="2"/>
</dbReference>
<feature type="active site" description="Charge relay system" evidence="14">
    <location>
        <position position="264"/>
    </location>
</feature>
<dbReference type="FunFam" id="2.40.10.120:FF:000007">
    <property type="entry name" value="Periplasmic serine endoprotease DegP-like"/>
    <property type="match status" value="1"/>
</dbReference>
<feature type="active site" description="Charge relay system" evidence="14">
    <location>
        <position position="160"/>
    </location>
</feature>
<evidence type="ECO:0000256" key="15">
    <source>
        <dbReference type="PIRSR" id="PIRSR611782-2"/>
    </source>
</evidence>
<dbReference type="GO" id="GO:0004252">
    <property type="term" value="F:serine-type endopeptidase activity"/>
    <property type="evidence" value="ECO:0007669"/>
    <property type="project" value="InterPro"/>
</dbReference>
<dbReference type="KEGG" id="dsf:UWK_01544"/>
<evidence type="ECO:0000256" key="7">
    <source>
        <dbReference type="ARBA" id="ARBA00022729"/>
    </source>
</evidence>
<dbReference type="InterPro" id="IPR041489">
    <property type="entry name" value="PDZ_6"/>
</dbReference>
<keyword evidence="6 18" id="KW-0645">Protease</keyword>
<evidence type="ECO:0000256" key="16">
    <source>
        <dbReference type="SAM" id="Phobius"/>
    </source>
</evidence>
<dbReference type="CDD" id="cd10839">
    <property type="entry name" value="cpPDZ1_DegP-like"/>
    <property type="match status" value="1"/>
</dbReference>
<dbReference type="SMART" id="SM00228">
    <property type="entry name" value="PDZ"/>
    <property type="match status" value="2"/>
</dbReference>
<accession>M1P8X1</accession>
<dbReference type="Proteomes" id="UP000011721">
    <property type="component" value="Chromosome"/>
</dbReference>
<dbReference type="InterPro" id="IPR001478">
    <property type="entry name" value="PDZ"/>
</dbReference>
<keyword evidence="9" id="KW-0574">Periplasm</keyword>
<evidence type="ECO:0000256" key="14">
    <source>
        <dbReference type="PIRSR" id="PIRSR611782-1"/>
    </source>
</evidence>
<dbReference type="HOGENOM" id="CLU_020120_1_0_7"/>
<feature type="binding site" evidence="15">
    <location>
        <begin position="262"/>
        <end position="264"/>
    </location>
    <ligand>
        <name>substrate</name>
    </ligand>
</feature>
<evidence type="ECO:0000256" key="11">
    <source>
        <dbReference type="ARBA" id="ARBA00022825"/>
    </source>
</evidence>
<dbReference type="Pfam" id="PF13365">
    <property type="entry name" value="Trypsin_2"/>
    <property type="match status" value="1"/>
</dbReference>
<evidence type="ECO:0000313" key="19">
    <source>
        <dbReference type="Proteomes" id="UP000011721"/>
    </source>
</evidence>
<evidence type="ECO:0000256" key="1">
    <source>
        <dbReference type="ARBA" id="ARBA00001772"/>
    </source>
</evidence>
<evidence type="ECO:0000256" key="13">
    <source>
        <dbReference type="ARBA" id="ARBA00032850"/>
    </source>
</evidence>
<gene>
    <name evidence="18" type="ordered locus">UWK_01544</name>
</gene>
<dbReference type="FunFam" id="2.40.10.10:FF:000001">
    <property type="entry name" value="Periplasmic serine protease DegS"/>
    <property type="match status" value="1"/>
</dbReference>
<evidence type="ECO:0000256" key="12">
    <source>
        <dbReference type="ARBA" id="ARBA00023016"/>
    </source>
</evidence>
<dbReference type="STRING" id="1167006.UWK_01544"/>
<dbReference type="PANTHER" id="PTHR22939">
    <property type="entry name" value="SERINE PROTEASE FAMILY S1C HTRA-RELATED"/>
    <property type="match status" value="1"/>
</dbReference>
<dbReference type="AlphaFoldDB" id="M1P8X1"/>
<dbReference type="Pfam" id="PF13180">
    <property type="entry name" value="PDZ_2"/>
    <property type="match status" value="1"/>
</dbReference>
<feature type="domain" description="PDZ" evidence="17">
    <location>
        <begin position="308"/>
        <end position="399"/>
    </location>
</feature>
<dbReference type="PRINTS" id="PR00834">
    <property type="entry name" value="PROTEASES2C"/>
</dbReference>
<dbReference type="PROSITE" id="PS50106">
    <property type="entry name" value="PDZ"/>
    <property type="match status" value="2"/>
</dbReference>
<reference evidence="19" key="1">
    <citation type="journal article" date="2013" name="Stand. Genomic Sci.">
        <title>Complete genome sequence of Desulfocapsa sulfexigens, a marine deltaproteobacterium specialized in disproportionating inorganic sulfur compounds.</title>
        <authorList>
            <person name="Finster K.W."/>
            <person name="Kjeldsen K.U."/>
            <person name="Kube M."/>
            <person name="Reinhardt R."/>
            <person name="Mussmann M."/>
            <person name="Amann R."/>
            <person name="Schreiber L."/>
        </authorList>
    </citation>
    <scope>NUCLEOTIDE SEQUENCE [LARGE SCALE GENOMIC DNA]</scope>
    <source>
        <strain evidence="19">DSM 10523 / SB164P1</strain>
    </source>
</reference>
<evidence type="ECO:0000256" key="9">
    <source>
        <dbReference type="ARBA" id="ARBA00022764"/>
    </source>
</evidence>
<dbReference type="InterPro" id="IPR036034">
    <property type="entry name" value="PDZ_sf"/>
</dbReference>
<feature type="binding site" evidence="15">
    <location>
        <position position="94"/>
    </location>
    <ligand>
        <name>substrate</name>
    </ligand>
</feature>
<dbReference type="InterPro" id="IPR009003">
    <property type="entry name" value="Peptidase_S1_PA"/>
</dbReference>
<dbReference type="PATRIC" id="fig|1167006.5.peg.1699"/>
<feature type="active site" description="Charge relay system" evidence="14">
    <location>
        <position position="190"/>
    </location>
</feature>
<keyword evidence="11" id="KW-0720">Serine protease</keyword>
<keyword evidence="19" id="KW-1185">Reference proteome</keyword>
<comment type="subcellular location">
    <subcellularLocation>
        <location evidence="2">Periplasm</location>
    </subcellularLocation>
</comment>
<evidence type="ECO:0000256" key="5">
    <source>
        <dbReference type="ARBA" id="ARBA00013958"/>
    </source>
</evidence>
<comment type="similarity">
    <text evidence="3">Belongs to the peptidase S1C family.</text>
</comment>
<comment type="catalytic activity">
    <reaction evidence="1">
        <text>Acts on substrates that are at least partially unfolded. The cleavage site P1 residue is normally between a pair of hydrophobic residues, such as Val-|-Val.</text>
        <dbReference type="EC" id="3.4.21.107"/>
    </reaction>
</comment>
<dbReference type="eggNOG" id="COG0265">
    <property type="taxonomic scope" value="Bacteria"/>
</dbReference>
<evidence type="ECO:0000256" key="6">
    <source>
        <dbReference type="ARBA" id="ARBA00022670"/>
    </source>
</evidence>
<sequence>MLSAYFVFCKTSSLYSYNELVIIKTVEVINMRRSICKYFSSQYIAALTLISVFLFAGVAQAGNDEDVAFVDRFGKAFATVAREVAPAVVHVRVEKEIENRNGVHGQDPFGLFNDPFFEHFFGPGFRQPQPNGQGQTPYKQRGAGSGFIISDDGYILTNNHVVGDADTITVSLDDKREFKAKVIGSDAQSDVALIKIEGKNLPTVSLGDSDQIEVGEWVIAIGSPFELNQTVTVGVVSAKGRNRIGINDYENFIQTDAAINPGNSGGPLLDIHGRVIGINTAIFSRSGGYMGIGFAIPINMVKSIQQQLMSAGKVTRGWLGVAIQDVDRDLATSFQLDNAKGVLLTDVSEGTPADKAGLKQGDVLLSMDGVELGGAADLRNRVAMIEPGRKVNFILSRDGKRKNIVVTIGEQPADFGRIAKQRTTDDDSSLNSMGLSLQNLNRELADKFGYKTDQGVLVAGVTPGSVAEEAGIKPGHLIEELNRQRVHNLKDLQNVLKNSGNSQQVLLRVRAGEYSRYLVLRLK</sequence>
<protein>
    <recommendedName>
        <fullName evidence="5">Probable periplasmic serine endoprotease DegP-like</fullName>
        <ecNumber evidence="4">3.4.21.107</ecNumber>
    </recommendedName>
    <alternativeName>
        <fullName evidence="13">Protease Do</fullName>
    </alternativeName>
</protein>
<dbReference type="GO" id="GO:0042597">
    <property type="term" value="C:periplasmic space"/>
    <property type="evidence" value="ECO:0007669"/>
    <property type="project" value="UniProtKB-SubCell"/>
</dbReference>
<dbReference type="Gene3D" id="2.30.42.10">
    <property type="match status" value="2"/>
</dbReference>
<evidence type="ECO:0000256" key="3">
    <source>
        <dbReference type="ARBA" id="ARBA00010541"/>
    </source>
</evidence>
<feature type="binding site" evidence="15">
    <location>
        <position position="190"/>
    </location>
    <ligand>
        <name>substrate</name>
    </ligand>
</feature>
<keyword evidence="16" id="KW-0472">Membrane</keyword>
<evidence type="ECO:0000256" key="2">
    <source>
        <dbReference type="ARBA" id="ARBA00004418"/>
    </source>
</evidence>
<dbReference type="NCBIfam" id="TIGR02037">
    <property type="entry name" value="degP_htrA_DO"/>
    <property type="match status" value="1"/>
</dbReference>
<evidence type="ECO:0000313" key="18">
    <source>
        <dbReference type="EMBL" id="AGF78102.1"/>
    </source>
</evidence>
<dbReference type="InterPro" id="IPR011782">
    <property type="entry name" value="Pept_S1C_Do"/>
</dbReference>
<evidence type="ECO:0000259" key="17">
    <source>
        <dbReference type="PROSITE" id="PS50106"/>
    </source>
</evidence>
<name>M1P8X1_DESSD</name>
<keyword evidence="16" id="KW-0812">Transmembrane</keyword>
<dbReference type="PANTHER" id="PTHR22939:SF130">
    <property type="entry name" value="PERIPLASMIC SERINE ENDOPROTEASE DEGP-LIKE-RELATED"/>
    <property type="match status" value="1"/>
</dbReference>
<feature type="binding site" evidence="15">
    <location>
        <position position="160"/>
    </location>
    <ligand>
        <name>substrate</name>
    </ligand>
</feature>
<dbReference type="Pfam" id="PF17820">
    <property type="entry name" value="PDZ_6"/>
    <property type="match status" value="1"/>
</dbReference>
<dbReference type="GO" id="GO:0006508">
    <property type="term" value="P:proteolysis"/>
    <property type="evidence" value="ECO:0007669"/>
    <property type="project" value="UniProtKB-KW"/>
</dbReference>
<organism evidence="18 19">
    <name type="scientific">Desulfocapsa sulfexigens (strain DSM 10523 / SB164P1)</name>
    <dbReference type="NCBI Taxonomy" id="1167006"/>
    <lineage>
        <taxon>Bacteria</taxon>
        <taxon>Pseudomonadati</taxon>
        <taxon>Thermodesulfobacteriota</taxon>
        <taxon>Desulfobulbia</taxon>
        <taxon>Desulfobulbales</taxon>
        <taxon>Desulfocapsaceae</taxon>
        <taxon>Desulfocapsa</taxon>
    </lineage>
</organism>
<keyword evidence="8" id="KW-0677">Repeat</keyword>
<dbReference type="InterPro" id="IPR001940">
    <property type="entry name" value="Peptidase_S1C"/>
</dbReference>
<proteinExistence type="inferred from homology"/>
<evidence type="ECO:0000256" key="10">
    <source>
        <dbReference type="ARBA" id="ARBA00022801"/>
    </source>
</evidence>
<keyword evidence="12" id="KW-0346">Stress response</keyword>
<keyword evidence="7" id="KW-0732">Signal</keyword>
<evidence type="ECO:0000256" key="8">
    <source>
        <dbReference type="ARBA" id="ARBA00022737"/>
    </source>
</evidence>
<dbReference type="SUPFAM" id="SSF50494">
    <property type="entry name" value="Trypsin-like serine proteases"/>
    <property type="match status" value="1"/>
</dbReference>
<evidence type="ECO:0000256" key="4">
    <source>
        <dbReference type="ARBA" id="ARBA00013035"/>
    </source>
</evidence>
<dbReference type="EMBL" id="CP003985">
    <property type="protein sequence ID" value="AGF78102.1"/>
    <property type="molecule type" value="Genomic_DNA"/>
</dbReference>
<keyword evidence="10" id="KW-0378">Hydrolase</keyword>